<sequence>MLSFVVNQALPDLNQSFNSEGTDLTSYVKPESNLNLVYKKRSNITYTIEKSFESYTKVNEIYTIDSYLQVKNKDTKFD</sequence>
<accession>I7JVT0</accession>
<evidence type="ECO:0000313" key="2">
    <source>
        <dbReference type="Proteomes" id="UP000050571"/>
    </source>
</evidence>
<protein>
    <submittedName>
        <fullName evidence="1">Uncharacterized protein</fullName>
    </submittedName>
</protein>
<gene>
    <name evidence="1" type="primary">CP21_097</name>
</gene>
<organism evidence="1 2">
    <name type="scientific">Campylobacter phage CP21</name>
    <dbReference type="NCBI Taxonomy" id="2881391"/>
    <lineage>
        <taxon>Viruses</taxon>
        <taxon>Duplodnaviria</taxon>
        <taxon>Heunggongvirae</taxon>
        <taxon>Uroviricota</taxon>
        <taxon>Caudoviricetes</taxon>
        <taxon>Connertonviridae</taxon>
        <taxon>Firehammervirus</taxon>
        <taxon>Firehammervirus CP21</taxon>
    </lineage>
</organism>
<evidence type="ECO:0000313" key="1">
    <source>
        <dbReference type="EMBL" id="CCH63559.1"/>
    </source>
</evidence>
<dbReference type="Proteomes" id="UP000050571">
    <property type="component" value="Segment"/>
</dbReference>
<keyword evidence="2" id="KW-1185">Reference proteome</keyword>
<dbReference type="EMBL" id="HE815464">
    <property type="protein sequence ID" value="CCH63559.1"/>
    <property type="molecule type" value="Genomic_DNA"/>
</dbReference>
<name>I7JVT0_9CAUD</name>
<reference evidence="1 2" key="1">
    <citation type="journal article" date="2012" name="J. Virol.">
        <title>The Complete Genome Sequence of Bacteriophage CP21 Reveals Modular Shuffling in Campylobacter Group II Phages.</title>
        <authorList>
            <person name="Hammerl J.A."/>
            <person name="Jackel C."/>
            <person name="Reetz J."/>
            <person name="Hertwig S."/>
        </authorList>
    </citation>
    <scope>NUCLEOTIDE SEQUENCE [LARGE SCALE GENOMIC DNA]</scope>
</reference>
<dbReference type="RefSeq" id="YP_007005167.1">
    <property type="nucleotide sequence ID" value="NC_019507.1"/>
</dbReference>
<dbReference type="GeneID" id="14010907"/>
<dbReference type="KEGG" id="vg:14010907"/>
<proteinExistence type="predicted"/>